<accession>A0A1W1DYK5</accession>
<sequence>MKYTFSSLAQNDVKDLIKNSYLSFGFDVTEQYQQGLNRCFNLLASTPLIGISADGLRTGYLKFPYKSHIVYYKVRKKDIFIVRLLHQRMNETKYL</sequence>
<dbReference type="InterPro" id="IPR028344">
    <property type="entry name" value="ParE1/4"/>
</dbReference>
<proteinExistence type="predicted"/>
<gene>
    <name evidence="2" type="ORF">MNB_SUP05-SYMBIONT-4-972</name>
</gene>
<name>A0A1W1DYK5_9ZZZZ</name>
<dbReference type="Pfam" id="PF05016">
    <property type="entry name" value="ParE_toxin"/>
    <property type="match status" value="1"/>
</dbReference>
<dbReference type="InterPro" id="IPR007712">
    <property type="entry name" value="RelE/ParE_toxin"/>
</dbReference>
<dbReference type="PIRSF" id="PIRSF029218">
    <property type="entry name" value="ParE"/>
    <property type="match status" value="1"/>
</dbReference>
<dbReference type="EMBL" id="FPHY01000098">
    <property type="protein sequence ID" value="SFV86707.1"/>
    <property type="molecule type" value="Genomic_DNA"/>
</dbReference>
<dbReference type="AlphaFoldDB" id="A0A1W1DYK5"/>
<evidence type="ECO:0000313" key="2">
    <source>
        <dbReference type="EMBL" id="SFV86707.1"/>
    </source>
</evidence>
<reference evidence="2" key="1">
    <citation type="submission" date="2016-10" db="EMBL/GenBank/DDBJ databases">
        <authorList>
            <person name="de Groot N.N."/>
        </authorList>
    </citation>
    <scope>NUCLEOTIDE SEQUENCE</scope>
</reference>
<protein>
    <recommendedName>
        <fullName evidence="3">Toxin</fullName>
    </recommendedName>
</protein>
<organism evidence="2">
    <name type="scientific">hydrothermal vent metagenome</name>
    <dbReference type="NCBI Taxonomy" id="652676"/>
    <lineage>
        <taxon>unclassified sequences</taxon>
        <taxon>metagenomes</taxon>
        <taxon>ecological metagenomes</taxon>
    </lineage>
</organism>
<dbReference type="Gene3D" id="3.30.2310.20">
    <property type="entry name" value="RelE-like"/>
    <property type="match status" value="1"/>
</dbReference>
<evidence type="ECO:0008006" key="3">
    <source>
        <dbReference type="Google" id="ProtNLM"/>
    </source>
</evidence>
<dbReference type="InterPro" id="IPR035093">
    <property type="entry name" value="RelE/ParE_toxin_dom_sf"/>
</dbReference>
<evidence type="ECO:0000256" key="1">
    <source>
        <dbReference type="ARBA" id="ARBA00022649"/>
    </source>
</evidence>
<keyword evidence="1" id="KW-1277">Toxin-antitoxin system</keyword>